<dbReference type="InterPro" id="IPR050983">
    <property type="entry name" value="GST_Omega/HSP26"/>
</dbReference>
<proteinExistence type="predicted"/>
<dbReference type="InterPro" id="IPR036282">
    <property type="entry name" value="Glutathione-S-Trfase_C_sf"/>
</dbReference>
<dbReference type="VEuPathDB" id="FungiDB:AB675_5448"/>
<dbReference type="OrthoDB" id="202840at2759"/>
<dbReference type="InterPro" id="IPR004045">
    <property type="entry name" value="Glutathione_S-Trfase_N"/>
</dbReference>
<dbReference type="EMBL" id="LFJN01000008">
    <property type="protein sequence ID" value="KPI41970.1"/>
    <property type="molecule type" value="Genomic_DNA"/>
</dbReference>
<dbReference type="GeneID" id="28737539"/>
<dbReference type="InterPro" id="IPR040079">
    <property type="entry name" value="Glutathione_S-Trfase"/>
</dbReference>
<dbReference type="InterPro" id="IPR010987">
    <property type="entry name" value="Glutathione-S-Trfase_C-like"/>
</dbReference>
<dbReference type="Gene3D" id="3.40.30.10">
    <property type="entry name" value="Glutaredoxin"/>
    <property type="match status" value="1"/>
</dbReference>
<protein>
    <submittedName>
        <fullName evidence="3">Uncharacterized protein</fullName>
    </submittedName>
</protein>
<dbReference type="RefSeq" id="XP_018001933.1">
    <property type="nucleotide sequence ID" value="XM_018145659.1"/>
</dbReference>
<evidence type="ECO:0000313" key="3">
    <source>
        <dbReference type="EMBL" id="KPI41970.1"/>
    </source>
</evidence>
<dbReference type="PROSITE" id="PS50404">
    <property type="entry name" value="GST_NTER"/>
    <property type="match status" value="1"/>
</dbReference>
<feature type="domain" description="GST C-terminal" evidence="2">
    <location>
        <begin position="79"/>
        <end position="211"/>
    </location>
</feature>
<dbReference type="GO" id="GO:0005737">
    <property type="term" value="C:cytoplasm"/>
    <property type="evidence" value="ECO:0007669"/>
    <property type="project" value="TreeGrafter"/>
</dbReference>
<dbReference type="SUPFAM" id="SSF47616">
    <property type="entry name" value="GST C-terminal domain-like"/>
    <property type="match status" value="1"/>
</dbReference>
<comment type="caution">
    <text evidence="3">The sequence shown here is derived from an EMBL/GenBank/DDBJ whole genome shotgun (WGS) entry which is preliminary data.</text>
</comment>
<dbReference type="PANTHER" id="PTHR43968">
    <property type="match status" value="1"/>
</dbReference>
<evidence type="ECO:0000259" key="2">
    <source>
        <dbReference type="PROSITE" id="PS50405"/>
    </source>
</evidence>
<keyword evidence="4" id="KW-1185">Reference proteome</keyword>
<sequence length="232" mass="26250">MALLRVTIVLKELGLSYEEVLIDLNGPRPDWYLRINPRGLVPSLHVKGDGVDEFLVESGPIVDFLIELYPSRLTPQDGTPLEKAVARWRQRFFVDTFFSKVVPLLFKIGGIGDRDAQLKIVDEVVGHTTKELEPSLKDVAPHFGGSKTLTVVEAMCMPFLILAEDMCDDVIWPVALLEQLSGLPNFGKWMEAGCRHSSVLYKVEREPRKAFVREKLSEVRKKYAEKVETGRK</sequence>
<dbReference type="PROSITE" id="PS50405">
    <property type="entry name" value="GST_CTER"/>
    <property type="match status" value="1"/>
</dbReference>
<dbReference type="PANTHER" id="PTHR43968:SF8">
    <property type="entry name" value="S-TRANSFERASE, PUTATIVE (AFU_ORTHOLOGUE AFUA_2G00590)-RELATED"/>
    <property type="match status" value="1"/>
</dbReference>
<evidence type="ECO:0000313" key="4">
    <source>
        <dbReference type="Proteomes" id="UP000038010"/>
    </source>
</evidence>
<dbReference type="SFLD" id="SFLDG00358">
    <property type="entry name" value="Main_(cytGST)"/>
    <property type="match status" value="1"/>
</dbReference>
<organism evidence="3 4">
    <name type="scientific">Cyphellophora attinorum</name>
    <dbReference type="NCBI Taxonomy" id="1664694"/>
    <lineage>
        <taxon>Eukaryota</taxon>
        <taxon>Fungi</taxon>
        <taxon>Dikarya</taxon>
        <taxon>Ascomycota</taxon>
        <taxon>Pezizomycotina</taxon>
        <taxon>Eurotiomycetes</taxon>
        <taxon>Chaetothyriomycetidae</taxon>
        <taxon>Chaetothyriales</taxon>
        <taxon>Cyphellophoraceae</taxon>
        <taxon>Cyphellophora</taxon>
    </lineage>
</organism>
<dbReference type="Gene3D" id="1.20.1050.10">
    <property type="match status" value="1"/>
</dbReference>
<dbReference type="AlphaFoldDB" id="A0A0N1H6X5"/>
<accession>A0A0N1H6X5</accession>
<feature type="domain" description="GST N-terminal" evidence="1">
    <location>
        <begin position="1"/>
        <end position="73"/>
    </location>
</feature>
<gene>
    <name evidence="3" type="ORF">AB675_5448</name>
</gene>
<dbReference type="SFLD" id="SFLDS00019">
    <property type="entry name" value="Glutathione_Transferase_(cytos"/>
    <property type="match status" value="1"/>
</dbReference>
<dbReference type="Proteomes" id="UP000038010">
    <property type="component" value="Unassembled WGS sequence"/>
</dbReference>
<dbReference type="STRING" id="1664694.A0A0N1H6X5"/>
<dbReference type="CDD" id="cd00570">
    <property type="entry name" value="GST_N_family"/>
    <property type="match status" value="1"/>
</dbReference>
<dbReference type="Pfam" id="PF13417">
    <property type="entry name" value="GST_N_3"/>
    <property type="match status" value="1"/>
</dbReference>
<dbReference type="InterPro" id="IPR036249">
    <property type="entry name" value="Thioredoxin-like_sf"/>
</dbReference>
<evidence type="ECO:0000259" key="1">
    <source>
        <dbReference type="PROSITE" id="PS50404"/>
    </source>
</evidence>
<reference evidence="3 4" key="1">
    <citation type="submission" date="2015-06" db="EMBL/GenBank/DDBJ databases">
        <title>Draft genome of the ant-associated black yeast Phialophora attae CBS 131958.</title>
        <authorList>
            <person name="Moreno L.F."/>
            <person name="Stielow B.J."/>
            <person name="de Hoog S."/>
            <person name="Vicente V.A."/>
            <person name="Weiss V.A."/>
            <person name="de Vries M."/>
            <person name="Cruz L.M."/>
            <person name="Souza E.M."/>
        </authorList>
    </citation>
    <scope>NUCLEOTIDE SEQUENCE [LARGE SCALE GENOMIC DNA]</scope>
    <source>
        <strain evidence="3 4">CBS 131958</strain>
    </source>
</reference>
<name>A0A0N1H6X5_9EURO</name>
<dbReference type="SUPFAM" id="SSF52833">
    <property type="entry name" value="Thioredoxin-like"/>
    <property type="match status" value="1"/>
</dbReference>